<dbReference type="PROSITE" id="PS50088">
    <property type="entry name" value="ANK_REPEAT"/>
    <property type="match status" value="1"/>
</dbReference>
<protein>
    <submittedName>
        <fullName evidence="5">Ankyrin repeat and death domain-containing protein 1B</fullName>
    </submittedName>
</protein>
<dbReference type="Pfam" id="PF12796">
    <property type="entry name" value="Ank_2"/>
    <property type="match status" value="1"/>
</dbReference>
<evidence type="ECO:0000256" key="1">
    <source>
        <dbReference type="ARBA" id="ARBA00022737"/>
    </source>
</evidence>
<dbReference type="SMART" id="SM00248">
    <property type="entry name" value="ANK"/>
    <property type="match status" value="2"/>
</dbReference>
<dbReference type="AlphaFoldDB" id="A0A4C1U5Y9"/>
<dbReference type="SUPFAM" id="SSF48403">
    <property type="entry name" value="Ankyrin repeat"/>
    <property type="match status" value="1"/>
</dbReference>
<dbReference type="PROSITE" id="PS50297">
    <property type="entry name" value="ANK_REP_REGION"/>
    <property type="match status" value="1"/>
</dbReference>
<dbReference type="InterPro" id="IPR050776">
    <property type="entry name" value="Ank_Repeat/CDKN_Inhibitor"/>
</dbReference>
<organism evidence="5 6">
    <name type="scientific">Eumeta variegata</name>
    <name type="common">Bagworm moth</name>
    <name type="synonym">Eumeta japonica</name>
    <dbReference type="NCBI Taxonomy" id="151549"/>
    <lineage>
        <taxon>Eukaryota</taxon>
        <taxon>Metazoa</taxon>
        <taxon>Ecdysozoa</taxon>
        <taxon>Arthropoda</taxon>
        <taxon>Hexapoda</taxon>
        <taxon>Insecta</taxon>
        <taxon>Pterygota</taxon>
        <taxon>Neoptera</taxon>
        <taxon>Endopterygota</taxon>
        <taxon>Lepidoptera</taxon>
        <taxon>Glossata</taxon>
        <taxon>Ditrysia</taxon>
        <taxon>Tineoidea</taxon>
        <taxon>Psychidae</taxon>
        <taxon>Oiketicinae</taxon>
        <taxon>Eumeta</taxon>
    </lineage>
</organism>
<keyword evidence="2 3" id="KW-0040">ANK repeat</keyword>
<keyword evidence="1" id="KW-0677">Repeat</keyword>
<evidence type="ECO:0000256" key="2">
    <source>
        <dbReference type="ARBA" id="ARBA00023043"/>
    </source>
</evidence>
<dbReference type="InterPro" id="IPR036770">
    <property type="entry name" value="Ankyrin_rpt-contain_sf"/>
</dbReference>
<dbReference type="OrthoDB" id="448455at2759"/>
<accession>A0A4C1U5Y9</accession>
<proteinExistence type="predicted"/>
<dbReference type="InterPro" id="IPR002110">
    <property type="entry name" value="Ankyrin_rpt"/>
</dbReference>
<feature type="repeat" description="ANK" evidence="3">
    <location>
        <begin position="245"/>
        <end position="277"/>
    </location>
</feature>
<dbReference type="PANTHER" id="PTHR24201">
    <property type="entry name" value="ANK_REP_REGION DOMAIN-CONTAINING PROTEIN"/>
    <property type="match status" value="1"/>
</dbReference>
<keyword evidence="6" id="KW-1185">Reference proteome</keyword>
<feature type="region of interest" description="Disordered" evidence="4">
    <location>
        <begin position="320"/>
        <end position="348"/>
    </location>
</feature>
<dbReference type="Gene3D" id="1.25.40.20">
    <property type="entry name" value="Ankyrin repeat-containing domain"/>
    <property type="match status" value="1"/>
</dbReference>
<evidence type="ECO:0000256" key="3">
    <source>
        <dbReference type="PROSITE-ProRule" id="PRU00023"/>
    </source>
</evidence>
<dbReference type="EMBL" id="BGZK01000132">
    <property type="protein sequence ID" value="GBP21782.1"/>
    <property type="molecule type" value="Genomic_DNA"/>
</dbReference>
<evidence type="ECO:0000313" key="6">
    <source>
        <dbReference type="Proteomes" id="UP000299102"/>
    </source>
</evidence>
<dbReference type="Proteomes" id="UP000299102">
    <property type="component" value="Unassembled WGS sequence"/>
</dbReference>
<dbReference type="STRING" id="151549.A0A4C1U5Y9"/>
<evidence type="ECO:0000313" key="5">
    <source>
        <dbReference type="EMBL" id="GBP21782.1"/>
    </source>
</evidence>
<reference evidence="5 6" key="1">
    <citation type="journal article" date="2019" name="Commun. Biol.">
        <title>The bagworm genome reveals a unique fibroin gene that provides high tensile strength.</title>
        <authorList>
            <person name="Kono N."/>
            <person name="Nakamura H."/>
            <person name="Ohtoshi R."/>
            <person name="Tomita M."/>
            <person name="Numata K."/>
            <person name="Arakawa K."/>
        </authorList>
    </citation>
    <scope>NUCLEOTIDE SEQUENCE [LARGE SCALE GENOMIC DNA]</scope>
</reference>
<name>A0A4C1U5Y9_EUMVA</name>
<gene>
    <name evidence="5" type="primary">ANKDD1B</name>
    <name evidence="5" type="ORF">EVAR_10961_1</name>
</gene>
<comment type="caution">
    <text evidence="5">The sequence shown here is derived from an EMBL/GenBank/DDBJ whole genome shotgun (WGS) entry which is preliminary data.</text>
</comment>
<sequence>MKASKQINDGASSPAAGATEAMQVDDGLGCLAGGGGCVYLCASYLYRWRCKRIYVPFKCRSSPPPIGTRNVREITSVLLASWVGIECLMEVKWATETLTHWTKCNSRSCYFTSVLCEGVEEVSRGGEIGKCPCVKEAAPHPTNAERMVYEDNRALPEFKSLEKGEAISDVTGAPEVYDTDQIMACTYGCVHAVDRRASGWLPMSGERARVQQNDLLLHEAVITNEAAAVRDALLRPIDVNCRNNYGRAPIHWAASRGNVEIINLLIEAGCDIEAADKSIRRRAYETAEDIIDIMNYHYLESELREYLKLRDRNETDSAIDMKIERESGNGIKSKPELGISNETESADH</sequence>
<evidence type="ECO:0000256" key="4">
    <source>
        <dbReference type="SAM" id="MobiDB-lite"/>
    </source>
</evidence>